<name>A0AAN8FYZ2_TRICO</name>
<dbReference type="EMBL" id="WIXE01000062">
    <property type="protein sequence ID" value="KAK5986925.1"/>
    <property type="molecule type" value="Genomic_DNA"/>
</dbReference>
<dbReference type="AlphaFoldDB" id="A0AAN8FYZ2"/>
<protein>
    <submittedName>
        <fullName evidence="1">Uncharacterized protein</fullName>
    </submittedName>
</protein>
<proteinExistence type="predicted"/>
<comment type="caution">
    <text evidence="1">The sequence shown here is derived from an EMBL/GenBank/DDBJ whole genome shotgun (WGS) entry which is preliminary data.</text>
</comment>
<dbReference type="Proteomes" id="UP001331761">
    <property type="component" value="Unassembled WGS sequence"/>
</dbReference>
<organism evidence="1 2">
    <name type="scientific">Trichostrongylus colubriformis</name>
    <name type="common">Black scour worm</name>
    <dbReference type="NCBI Taxonomy" id="6319"/>
    <lineage>
        <taxon>Eukaryota</taxon>
        <taxon>Metazoa</taxon>
        <taxon>Ecdysozoa</taxon>
        <taxon>Nematoda</taxon>
        <taxon>Chromadorea</taxon>
        <taxon>Rhabditida</taxon>
        <taxon>Rhabditina</taxon>
        <taxon>Rhabditomorpha</taxon>
        <taxon>Strongyloidea</taxon>
        <taxon>Trichostrongylidae</taxon>
        <taxon>Trichostrongylus</taxon>
    </lineage>
</organism>
<reference evidence="1 2" key="1">
    <citation type="submission" date="2019-10" db="EMBL/GenBank/DDBJ databases">
        <title>Assembly and Annotation for the nematode Trichostrongylus colubriformis.</title>
        <authorList>
            <person name="Martin J."/>
        </authorList>
    </citation>
    <scope>NUCLEOTIDE SEQUENCE [LARGE SCALE GENOMIC DNA]</scope>
    <source>
        <strain evidence="1">G859</strain>
        <tissue evidence="1">Whole worm</tissue>
    </source>
</reference>
<evidence type="ECO:0000313" key="2">
    <source>
        <dbReference type="Proteomes" id="UP001331761"/>
    </source>
</evidence>
<keyword evidence="2" id="KW-1185">Reference proteome</keyword>
<evidence type="ECO:0000313" key="1">
    <source>
        <dbReference type="EMBL" id="KAK5986925.1"/>
    </source>
</evidence>
<sequence>MMKRTATASALNSRRLSKLVAEHQIEIQGLQAKVDVLNIPQLQRDINELKKSPEELISQNVVDVDSHPRAAKEPSPQIERALRQMGRLRELEEVRDAMIEVNGGNAKERAPQHERSMI</sequence>
<gene>
    <name evidence="1" type="ORF">GCK32_003449</name>
</gene>
<accession>A0AAN8FYZ2</accession>